<dbReference type="AlphaFoldDB" id="A0A8H3DYW3"/>
<evidence type="ECO:0000259" key="8">
    <source>
        <dbReference type="Pfam" id="PF00441"/>
    </source>
</evidence>
<dbReference type="InterPro" id="IPR037069">
    <property type="entry name" value="AcylCoA_DH/ox_N_sf"/>
</dbReference>
<dbReference type="EMBL" id="CAJNJQ010000878">
    <property type="protein sequence ID" value="CAE7105967.1"/>
    <property type="molecule type" value="Genomic_DNA"/>
</dbReference>
<dbReference type="InterPro" id="IPR013786">
    <property type="entry name" value="AcylCoA_DH/ox_N"/>
</dbReference>
<dbReference type="Proteomes" id="UP000663827">
    <property type="component" value="Unassembled WGS sequence"/>
</dbReference>
<comment type="caution">
    <text evidence="11">The sequence shown here is derived from an EMBL/GenBank/DDBJ whole genome shotgun (WGS) entry which is preliminary data.</text>
</comment>
<evidence type="ECO:0008006" key="13">
    <source>
        <dbReference type="Google" id="ProtNLM"/>
    </source>
</evidence>
<dbReference type="InterPro" id="IPR050741">
    <property type="entry name" value="Acyl-CoA_dehydrogenase"/>
</dbReference>
<evidence type="ECO:0000256" key="1">
    <source>
        <dbReference type="ARBA" id="ARBA00001974"/>
    </source>
</evidence>
<feature type="domain" description="Acyl-CoA oxidase/dehydrogenase middle" evidence="9">
    <location>
        <begin position="238"/>
        <end position="338"/>
    </location>
</feature>
<dbReference type="SUPFAM" id="SSF47203">
    <property type="entry name" value="Acyl-CoA dehydrogenase C-terminal domain-like"/>
    <property type="match status" value="1"/>
</dbReference>
<dbReference type="Gene3D" id="1.20.140.10">
    <property type="entry name" value="Butyryl-CoA Dehydrogenase, subunit A, domain 3"/>
    <property type="match status" value="1"/>
</dbReference>
<proteinExistence type="inferred from homology"/>
<comment type="subunit">
    <text evidence="3">Homodimer.</text>
</comment>
<dbReference type="GO" id="GO:0005737">
    <property type="term" value="C:cytoplasm"/>
    <property type="evidence" value="ECO:0007669"/>
    <property type="project" value="TreeGrafter"/>
</dbReference>
<dbReference type="InterPro" id="IPR009075">
    <property type="entry name" value="AcylCo_DH/oxidase_C"/>
</dbReference>
<dbReference type="GO" id="GO:0050660">
    <property type="term" value="F:flavin adenine dinucleotide binding"/>
    <property type="evidence" value="ECO:0007669"/>
    <property type="project" value="InterPro"/>
</dbReference>
<dbReference type="Gene3D" id="1.10.540.10">
    <property type="entry name" value="Acyl-CoA dehydrogenase/oxidase, N-terminal domain"/>
    <property type="match status" value="1"/>
</dbReference>
<dbReference type="InterPro" id="IPR036250">
    <property type="entry name" value="AcylCo_DH-like_C"/>
</dbReference>
<dbReference type="Pfam" id="PF02770">
    <property type="entry name" value="Acyl-CoA_dh_M"/>
    <property type="match status" value="1"/>
</dbReference>
<evidence type="ECO:0000256" key="4">
    <source>
        <dbReference type="ARBA" id="ARBA00022630"/>
    </source>
</evidence>
<protein>
    <recommendedName>
        <fullName evidence="13">Acyl-CoA dehydrogenase</fullName>
    </recommendedName>
</protein>
<evidence type="ECO:0000259" key="9">
    <source>
        <dbReference type="Pfam" id="PF02770"/>
    </source>
</evidence>
<reference evidence="11" key="1">
    <citation type="submission" date="2021-01" db="EMBL/GenBank/DDBJ databases">
        <authorList>
            <person name="Kaushik A."/>
        </authorList>
    </citation>
    <scope>NUCLEOTIDE SEQUENCE</scope>
    <source>
        <strain evidence="11">AG5</strain>
    </source>
</reference>
<dbReference type="Pfam" id="PF00441">
    <property type="entry name" value="Acyl-CoA_dh_1"/>
    <property type="match status" value="1"/>
</dbReference>
<dbReference type="InterPro" id="IPR009100">
    <property type="entry name" value="AcylCoA_DH/oxidase_NM_dom_sf"/>
</dbReference>
<dbReference type="InterPro" id="IPR046373">
    <property type="entry name" value="Acyl-CoA_Oxase/DH_mid-dom_sf"/>
</dbReference>
<evidence type="ECO:0000256" key="3">
    <source>
        <dbReference type="ARBA" id="ARBA00011738"/>
    </source>
</evidence>
<evidence type="ECO:0000313" key="11">
    <source>
        <dbReference type="EMBL" id="CAE7105967.1"/>
    </source>
</evidence>
<organism evidence="11 12">
    <name type="scientific">Rhizoctonia solani</name>
    <dbReference type="NCBI Taxonomy" id="456999"/>
    <lineage>
        <taxon>Eukaryota</taxon>
        <taxon>Fungi</taxon>
        <taxon>Dikarya</taxon>
        <taxon>Basidiomycota</taxon>
        <taxon>Agaricomycotina</taxon>
        <taxon>Agaricomycetes</taxon>
        <taxon>Cantharellales</taxon>
        <taxon>Ceratobasidiaceae</taxon>
        <taxon>Rhizoctonia</taxon>
    </lineage>
</organism>
<evidence type="ECO:0000313" key="12">
    <source>
        <dbReference type="Proteomes" id="UP000663827"/>
    </source>
</evidence>
<keyword evidence="5 7" id="KW-0274">FAD</keyword>
<evidence type="ECO:0000256" key="7">
    <source>
        <dbReference type="RuleBase" id="RU362125"/>
    </source>
</evidence>
<name>A0A8H3DYW3_9AGAM</name>
<accession>A0A8H3DYW3</accession>
<dbReference type="Gene3D" id="2.40.110.10">
    <property type="entry name" value="Butyryl-CoA Dehydrogenase, subunit A, domain 2"/>
    <property type="match status" value="1"/>
</dbReference>
<keyword evidence="6 7" id="KW-0560">Oxidoreductase</keyword>
<feature type="domain" description="Acyl-CoA dehydrogenase/oxidase N-terminal" evidence="10">
    <location>
        <begin position="113"/>
        <end position="234"/>
    </location>
</feature>
<evidence type="ECO:0000259" key="10">
    <source>
        <dbReference type="Pfam" id="PF02771"/>
    </source>
</evidence>
<dbReference type="PANTHER" id="PTHR48083">
    <property type="entry name" value="MEDIUM-CHAIN SPECIFIC ACYL-COA DEHYDROGENASE, MITOCHONDRIAL-RELATED"/>
    <property type="match status" value="1"/>
</dbReference>
<evidence type="ECO:0000256" key="5">
    <source>
        <dbReference type="ARBA" id="ARBA00022827"/>
    </source>
</evidence>
<dbReference type="GO" id="GO:0003995">
    <property type="term" value="F:acyl-CoA dehydrogenase activity"/>
    <property type="evidence" value="ECO:0007669"/>
    <property type="project" value="TreeGrafter"/>
</dbReference>
<evidence type="ECO:0000256" key="6">
    <source>
        <dbReference type="ARBA" id="ARBA00023002"/>
    </source>
</evidence>
<dbReference type="PANTHER" id="PTHR48083:SF13">
    <property type="entry name" value="ACYL-COA DEHYDROGENASE FAMILY MEMBER 11"/>
    <property type="match status" value="1"/>
</dbReference>
<dbReference type="GO" id="GO:0033539">
    <property type="term" value="P:fatty acid beta-oxidation using acyl-CoA dehydrogenase"/>
    <property type="evidence" value="ECO:0007669"/>
    <property type="project" value="TreeGrafter"/>
</dbReference>
<dbReference type="Pfam" id="PF02771">
    <property type="entry name" value="Acyl-CoA_dh_N"/>
    <property type="match status" value="1"/>
</dbReference>
<feature type="domain" description="Acyl-CoA dehydrogenase/oxidase C-terminal" evidence="8">
    <location>
        <begin position="340"/>
        <end position="483"/>
    </location>
</feature>
<keyword evidence="4 7" id="KW-0285">Flavoprotein</keyword>
<dbReference type="SUPFAM" id="SSF56645">
    <property type="entry name" value="Acyl-CoA dehydrogenase NM domain-like"/>
    <property type="match status" value="1"/>
</dbReference>
<comment type="similarity">
    <text evidence="2 7">Belongs to the acyl-CoA dehydrogenase family.</text>
</comment>
<gene>
    <name evidence="11" type="ORF">RDB_LOCUS44228</name>
</gene>
<comment type="cofactor">
    <cofactor evidence="1 7">
        <name>FAD</name>
        <dbReference type="ChEBI" id="CHEBI:57692"/>
    </cofactor>
</comment>
<sequence>MAPQNVSTQPKAAPAMEMTVQPTIDQAQCKNHKQGFAARIRGGGAGKDCLMGALACFLCCECFEGCCECVADIVSGRLPGYDLDISHVAEFTSPSTWSFIESKFTPYGKETLAKVVDFVQNECLPAEKIYLAQISTDPKLRWTTTPPIIEELKAKAKARGLWNLFLSKVHYPDVGVPLTNVEYAAMAEILGRVSPIASEAMNCSAPDTGNMEVFARYGTPEQKKKWLVPLMNGEIRSAFSMTERFIASSDATNIQTSIRREGNEIVINGHKWWISGAGDHRTRVHLVMGKSDPTNPSPYQQQSIVIVPADAPGVRVVRPMQVFGYDDAPEGHCEVIYENGRLGPGRIHHCMRSIGIAQRALDLMLERVTDERKKPFGKLLAEHGTVVANIAKSRAEIEGARLLVLSAAHQIDQFKAKGALKEIGIAKFVVPNMALQVVDRAMQVHGAEGICQDTPLAKYWAGLRTLRYADGPDEVHMQQIGQRELKRAPRLKELSAAAQRKEDQLWKAAGIKPKL</sequence>
<dbReference type="InterPro" id="IPR006091">
    <property type="entry name" value="Acyl-CoA_Oxase/DH_mid-dom"/>
</dbReference>
<evidence type="ECO:0000256" key="2">
    <source>
        <dbReference type="ARBA" id="ARBA00009347"/>
    </source>
</evidence>